<evidence type="ECO:0000313" key="5">
    <source>
        <dbReference type="Proteomes" id="UP000662373"/>
    </source>
</evidence>
<dbReference type="RefSeq" id="WP_199599791.1">
    <property type="nucleotide sequence ID" value="NZ_JAEHJZ010000029.1"/>
</dbReference>
<name>A0A934NKM4_9FLAO</name>
<evidence type="ECO:0000313" key="4">
    <source>
        <dbReference type="EMBL" id="MBJ7881357.1"/>
    </source>
</evidence>
<sequence>MSTIPKLHYISQGDSPEQHIDTIREACTSGIELVELRLNNLDEATVLKTAQEARDITGMYHTRLMISDDYKIAKTVKADGIYLNTSDTCPLVVREYLYTWQIIGAAAQSLEDCKTLLEKKVDYIGLGPYKVISIEQHSNPALGLPQYTTLLDTIYTETPVFAFGEIQLEDVPELLKTGIYGIAVSEALTKDFKKIKLFQKLLGGSNTKEQVWNMDDHK</sequence>
<dbReference type="InterPro" id="IPR022998">
    <property type="entry name" value="ThiamineP_synth_TenI"/>
</dbReference>
<dbReference type="SUPFAM" id="SSF51391">
    <property type="entry name" value="Thiamin phosphate synthase"/>
    <property type="match status" value="1"/>
</dbReference>
<accession>A0A934NKM4</accession>
<keyword evidence="2" id="KW-0784">Thiamine biosynthesis</keyword>
<evidence type="ECO:0000256" key="1">
    <source>
        <dbReference type="ARBA" id="ARBA00004948"/>
    </source>
</evidence>
<reference evidence="4 5" key="1">
    <citation type="submission" date="2020-09" db="EMBL/GenBank/DDBJ databases">
        <title>Draft genome of Gelidibacter salicanalis PAMC21136.</title>
        <authorList>
            <person name="Park H."/>
        </authorList>
    </citation>
    <scope>NUCLEOTIDE SEQUENCE [LARGE SCALE GENOMIC DNA]</scope>
    <source>
        <strain evidence="4 5">PAMC21136</strain>
    </source>
</reference>
<organism evidence="4 5">
    <name type="scientific">Gelidibacter salicanalis</name>
    <dbReference type="NCBI Taxonomy" id="291193"/>
    <lineage>
        <taxon>Bacteria</taxon>
        <taxon>Pseudomonadati</taxon>
        <taxon>Bacteroidota</taxon>
        <taxon>Flavobacteriia</taxon>
        <taxon>Flavobacteriales</taxon>
        <taxon>Flavobacteriaceae</taxon>
        <taxon>Gelidibacter</taxon>
    </lineage>
</organism>
<dbReference type="InterPro" id="IPR036206">
    <property type="entry name" value="ThiamineP_synth_sf"/>
</dbReference>
<comment type="pathway">
    <text evidence="1">Cofactor biosynthesis; thiamine diphosphate biosynthesis.</text>
</comment>
<dbReference type="GO" id="GO:0005737">
    <property type="term" value="C:cytoplasm"/>
    <property type="evidence" value="ECO:0007669"/>
    <property type="project" value="TreeGrafter"/>
</dbReference>
<dbReference type="CDD" id="cd00564">
    <property type="entry name" value="TMP_TenI"/>
    <property type="match status" value="1"/>
</dbReference>
<dbReference type="PANTHER" id="PTHR20857">
    <property type="entry name" value="THIAMINE-PHOSPHATE PYROPHOSPHORYLASE"/>
    <property type="match status" value="1"/>
</dbReference>
<dbReference type="InterPro" id="IPR013785">
    <property type="entry name" value="Aldolase_TIM"/>
</dbReference>
<evidence type="ECO:0000256" key="2">
    <source>
        <dbReference type="ARBA" id="ARBA00022977"/>
    </source>
</evidence>
<dbReference type="AlphaFoldDB" id="A0A934NKM4"/>
<protein>
    <submittedName>
        <fullName evidence="4">Thiamine phosphate synthase</fullName>
    </submittedName>
</protein>
<dbReference type="Proteomes" id="UP000662373">
    <property type="component" value="Unassembled WGS sequence"/>
</dbReference>
<proteinExistence type="predicted"/>
<gene>
    <name evidence="4" type="ORF">JEM65_11945</name>
</gene>
<evidence type="ECO:0000259" key="3">
    <source>
        <dbReference type="Pfam" id="PF02581"/>
    </source>
</evidence>
<dbReference type="GO" id="GO:0009228">
    <property type="term" value="P:thiamine biosynthetic process"/>
    <property type="evidence" value="ECO:0007669"/>
    <property type="project" value="UniProtKB-KW"/>
</dbReference>
<dbReference type="Pfam" id="PF02581">
    <property type="entry name" value="TMP-TENI"/>
    <property type="match status" value="1"/>
</dbReference>
<comment type="caution">
    <text evidence="4">The sequence shown here is derived from an EMBL/GenBank/DDBJ whole genome shotgun (WGS) entry which is preliminary data.</text>
</comment>
<keyword evidence="5" id="KW-1185">Reference proteome</keyword>
<dbReference type="Gene3D" id="3.20.20.70">
    <property type="entry name" value="Aldolase class I"/>
    <property type="match status" value="1"/>
</dbReference>
<feature type="domain" description="Thiamine phosphate synthase/TenI" evidence="3">
    <location>
        <begin position="13"/>
        <end position="188"/>
    </location>
</feature>
<dbReference type="EMBL" id="JAEHJZ010000029">
    <property type="protein sequence ID" value="MBJ7881357.1"/>
    <property type="molecule type" value="Genomic_DNA"/>
</dbReference>
<dbReference type="PANTHER" id="PTHR20857:SF15">
    <property type="entry name" value="THIAMINE-PHOSPHATE SYNTHASE"/>
    <property type="match status" value="1"/>
</dbReference>
<dbReference type="GO" id="GO:0004789">
    <property type="term" value="F:thiamine-phosphate diphosphorylase activity"/>
    <property type="evidence" value="ECO:0007669"/>
    <property type="project" value="TreeGrafter"/>
</dbReference>